<protein>
    <submittedName>
        <fullName evidence="1">Uncharacterized protein</fullName>
    </submittedName>
</protein>
<name>E2NJN2_9BACE</name>
<dbReference type="HOGENOM" id="CLU_3076515_0_0_10"/>
<dbReference type="Proteomes" id="UP000003711">
    <property type="component" value="Unassembled WGS sequence"/>
</dbReference>
<comment type="caution">
    <text evidence="1">The sequence shown here is derived from an EMBL/GenBank/DDBJ whole genome shotgun (WGS) entry which is preliminary data.</text>
</comment>
<reference evidence="1 2" key="2">
    <citation type="submission" date="2009-01" db="EMBL/GenBank/DDBJ databases">
        <title>Draft genome sequence of Bacteroides cellulosilyticus (DSM 14838).</title>
        <authorList>
            <person name="Sudarsanam P."/>
            <person name="Ley R."/>
            <person name="Guruge J."/>
            <person name="Turnbaugh P.J."/>
            <person name="Mahowald M."/>
            <person name="Liep D."/>
            <person name="Gordon J."/>
        </authorList>
    </citation>
    <scope>NUCLEOTIDE SEQUENCE [LARGE SCALE GENOMIC DNA]</scope>
    <source>
        <strain evidence="1 2">DSM 14838</strain>
    </source>
</reference>
<accession>E2NJN2</accession>
<organism evidence="1 2">
    <name type="scientific">Bacteroides cellulosilyticus DSM 14838</name>
    <dbReference type="NCBI Taxonomy" id="537012"/>
    <lineage>
        <taxon>Bacteria</taxon>
        <taxon>Pseudomonadati</taxon>
        <taxon>Bacteroidota</taxon>
        <taxon>Bacteroidia</taxon>
        <taxon>Bacteroidales</taxon>
        <taxon>Bacteroidaceae</taxon>
        <taxon>Bacteroides</taxon>
    </lineage>
</organism>
<reference evidence="1 2" key="1">
    <citation type="submission" date="2008-12" db="EMBL/GenBank/DDBJ databases">
        <authorList>
            <person name="Fulton L."/>
            <person name="Clifton S."/>
            <person name="Fulton B."/>
            <person name="Xu J."/>
            <person name="Minx P."/>
            <person name="Pepin K.H."/>
            <person name="Johnson M."/>
            <person name="Bhonagiri V."/>
            <person name="Nash W.E."/>
            <person name="Mardis E.R."/>
            <person name="Wilson R.K."/>
        </authorList>
    </citation>
    <scope>NUCLEOTIDE SEQUENCE [LARGE SCALE GENOMIC DNA]</scope>
    <source>
        <strain evidence="1 2">DSM 14838</strain>
    </source>
</reference>
<gene>
    <name evidence="1" type="ORF">BACCELL_04521</name>
</gene>
<dbReference type="AlphaFoldDB" id="E2NJN2"/>
<proteinExistence type="predicted"/>
<sequence>MEELRKALFTDIQYIKQEKKHHIGVILVSVSPIHAFGSKKQKKEVSICLYLR</sequence>
<evidence type="ECO:0000313" key="1">
    <source>
        <dbReference type="EMBL" id="EEF87869.1"/>
    </source>
</evidence>
<evidence type="ECO:0000313" key="2">
    <source>
        <dbReference type="Proteomes" id="UP000003711"/>
    </source>
</evidence>
<dbReference type="EMBL" id="ACCH01000352">
    <property type="protein sequence ID" value="EEF87869.1"/>
    <property type="molecule type" value="Genomic_DNA"/>
</dbReference>